<accession>A2Q1U6</accession>
<reference evidence="1" key="2">
    <citation type="submission" date="2007-03" db="EMBL/GenBank/DDBJ databases">
        <authorList>
            <consortium name="The International Medicago Genome Annotation Group"/>
        </authorList>
    </citation>
    <scope>NUCLEOTIDE SEQUENCE</scope>
</reference>
<gene>
    <name evidence="1" type="ORF">MtrDRAFT_AC149129g33v2</name>
</gene>
<proteinExistence type="predicted"/>
<evidence type="ECO:0000313" key="1">
    <source>
        <dbReference type="EMBL" id="ABN05918.1"/>
    </source>
</evidence>
<sequence>MPISFCPCGDCPSKSVCSTSFVSTSQKRDSYSLKLGTLMVRSNGTYDMTFVFPGCIFFFIT</sequence>
<name>A2Q1U6_MEDTR</name>
<protein>
    <submittedName>
        <fullName evidence="1">Uncharacterized protein</fullName>
    </submittedName>
</protein>
<dbReference type="AlphaFoldDB" id="A2Q1U6"/>
<organism evidence="1">
    <name type="scientific">Medicago truncatula</name>
    <name type="common">Barrel medic</name>
    <name type="synonym">Medicago tribuloides</name>
    <dbReference type="NCBI Taxonomy" id="3880"/>
    <lineage>
        <taxon>Eukaryota</taxon>
        <taxon>Viridiplantae</taxon>
        <taxon>Streptophyta</taxon>
        <taxon>Embryophyta</taxon>
        <taxon>Tracheophyta</taxon>
        <taxon>Spermatophyta</taxon>
        <taxon>Magnoliopsida</taxon>
        <taxon>eudicotyledons</taxon>
        <taxon>Gunneridae</taxon>
        <taxon>Pentapetalae</taxon>
        <taxon>rosids</taxon>
        <taxon>fabids</taxon>
        <taxon>Fabales</taxon>
        <taxon>Fabaceae</taxon>
        <taxon>Papilionoideae</taxon>
        <taxon>50 kb inversion clade</taxon>
        <taxon>NPAAA clade</taxon>
        <taxon>Hologalegina</taxon>
        <taxon>IRL clade</taxon>
        <taxon>Trifolieae</taxon>
        <taxon>Medicago</taxon>
    </lineage>
</organism>
<dbReference type="EMBL" id="AC149129">
    <property type="protein sequence ID" value="ABN05918.1"/>
    <property type="molecule type" value="Genomic_DNA"/>
</dbReference>
<reference evidence="1" key="1">
    <citation type="submission" date="2004-10" db="EMBL/GenBank/DDBJ databases">
        <authorList>
            <person name="Town C.D."/>
        </authorList>
    </citation>
    <scope>NUCLEOTIDE SEQUENCE</scope>
</reference>